<dbReference type="CDD" id="cd19500">
    <property type="entry name" value="RecA-like_Lon"/>
    <property type="match status" value="1"/>
</dbReference>
<evidence type="ECO:0000313" key="16">
    <source>
        <dbReference type="Proteomes" id="UP001529275"/>
    </source>
</evidence>
<dbReference type="HAMAP" id="MF_01973">
    <property type="entry name" value="lon_bact"/>
    <property type="match status" value="1"/>
</dbReference>
<dbReference type="InterPro" id="IPR003593">
    <property type="entry name" value="AAA+_ATPase"/>
</dbReference>
<name>A0ABT7UGE0_9FIRM</name>
<dbReference type="GO" id="GO:0004252">
    <property type="term" value="F:serine-type endopeptidase activity"/>
    <property type="evidence" value="ECO:0007669"/>
    <property type="project" value="UniProtKB-EC"/>
</dbReference>
<feature type="active site" evidence="9 11">
    <location>
        <position position="723"/>
    </location>
</feature>
<evidence type="ECO:0000256" key="12">
    <source>
        <dbReference type="RuleBase" id="RU000591"/>
    </source>
</evidence>
<keyword evidence="8 9" id="KW-0346">Stress response</keyword>
<evidence type="ECO:0000313" key="15">
    <source>
        <dbReference type="EMBL" id="MDM8195211.1"/>
    </source>
</evidence>
<evidence type="ECO:0000256" key="4">
    <source>
        <dbReference type="ARBA" id="ARBA00022741"/>
    </source>
</evidence>
<dbReference type="PRINTS" id="PR00830">
    <property type="entry name" value="ENDOLAPTASE"/>
</dbReference>
<proteinExistence type="evidence at transcript level"/>
<evidence type="ECO:0000256" key="6">
    <source>
        <dbReference type="ARBA" id="ARBA00022825"/>
    </source>
</evidence>
<dbReference type="InterPro" id="IPR046336">
    <property type="entry name" value="Lon_prtase_N_sf"/>
</dbReference>
<evidence type="ECO:0000256" key="7">
    <source>
        <dbReference type="ARBA" id="ARBA00022840"/>
    </source>
</evidence>
<accession>A0ABT7UGE0</accession>
<dbReference type="InterPro" id="IPR008268">
    <property type="entry name" value="Peptidase_S16_AS"/>
</dbReference>
<evidence type="ECO:0000256" key="9">
    <source>
        <dbReference type="HAMAP-Rule" id="MF_01973"/>
    </source>
</evidence>
<comment type="function">
    <text evidence="9">ATP-dependent serine protease that mediates the selective degradation of mutant and abnormal proteins as well as certain short-lived regulatory proteins. Required for cellular homeostasis and for survival from DNA damage and developmental changes induced by stress. Degrades polypeptides processively to yield small peptide fragments that are 5 to 10 amino acids long. Binds to DNA in a double-stranded, site-specific manner.</text>
</comment>
<dbReference type="InterPro" id="IPR015947">
    <property type="entry name" value="PUA-like_sf"/>
</dbReference>
<keyword evidence="3 9" id="KW-0645">Protease</keyword>
<keyword evidence="5 9" id="KW-0378">Hydrolase</keyword>
<feature type="domain" description="Lon N-terminal" evidence="14">
    <location>
        <begin position="10"/>
        <end position="205"/>
    </location>
</feature>
<keyword evidence="6 9" id="KW-0720">Serine protease</keyword>
<dbReference type="InterPro" id="IPR008269">
    <property type="entry name" value="Lon_proteolytic"/>
</dbReference>
<organism evidence="15 16">
    <name type="scientific">Massilimicrobiota timonensis</name>
    <dbReference type="NCBI Taxonomy" id="1776392"/>
    <lineage>
        <taxon>Bacteria</taxon>
        <taxon>Bacillati</taxon>
        <taxon>Bacillota</taxon>
        <taxon>Erysipelotrichia</taxon>
        <taxon>Erysipelotrichales</taxon>
        <taxon>Erysipelotrichaceae</taxon>
        <taxon>Massilimicrobiota</taxon>
    </lineage>
</organism>
<dbReference type="SUPFAM" id="SSF52540">
    <property type="entry name" value="P-loop containing nucleoside triphosphate hydrolases"/>
    <property type="match status" value="1"/>
</dbReference>
<reference evidence="16" key="1">
    <citation type="submission" date="2023-06" db="EMBL/GenBank/DDBJ databases">
        <title>Identification and characterization of horizontal gene transfer across gut microbiota members of farm animals based on homology search.</title>
        <authorList>
            <person name="Zeman M."/>
            <person name="Kubasova T."/>
            <person name="Jahodarova E."/>
            <person name="Nykrynova M."/>
            <person name="Rychlik I."/>
        </authorList>
    </citation>
    <scope>NUCLEOTIDE SEQUENCE [LARGE SCALE GENOMIC DNA]</scope>
    <source>
        <strain evidence="16">ET341</strain>
    </source>
</reference>
<evidence type="ECO:0000256" key="5">
    <source>
        <dbReference type="ARBA" id="ARBA00022801"/>
    </source>
</evidence>
<dbReference type="EMBL" id="JAUDCK010000005">
    <property type="protein sequence ID" value="MDM8195211.1"/>
    <property type="molecule type" value="Genomic_DNA"/>
</dbReference>
<feature type="binding site" evidence="9">
    <location>
        <begin position="357"/>
        <end position="364"/>
    </location>
    <ligand>
        <name>ATP</name>
        <dbReference type="ChEBI" id="CHEBI:30616"/>
    </ligand>
</feature>
<evidence type="ECO:0000256" key="2">
    <source>
        <dbReference type="ARBA" id="ARBA00022490"/>
    </source>
</evidence>
<dbReference type="Pfam" id="PF02190">
    <property type="entry name" value="LON_substr_bdg"/>
    <property type="match status" value="1"/>
</dbReference>
<dbReference type="Proteomes" id="UP001529275">
    <property type="component" value="Unassembled WGS sequence"/>
</dbReference>
<dbReference type="Pfam" id="PF00004">
    <property type="entry name" value="AAA"/>
    <property type="match status" value="1"/>
</dbReference>
<keyword evidence="2 9" id="KW-0963">Cytoplasm</keyword>
<dbReference type="InterPro" id="IPR003959">
    <property type="entry name" value="ATPase_AAA_core"/>
</dbReference>
<dbReference type="InterPro" id="IPR027065">
    <property type="entry name" value="Lon_Prtase"/>
</dbReference>
<dbReference type="Gene3D" id="2.30.130.40">
    <property type="entry name" value="LON domain-like"/>
    <property type="match status" value="1"/>
</dbReference>
<dbReference type="NCBIfam" id="TIGR00763">
    <property type="entry name" value="lon"/>
    <property type="match status" value="1"/>
</dbReference>
<sequence>MDELDIVVDLPVICTRGMVVFPSHEISLDVGRSFSLKAIELSVNEFDENVVFISQTNPLDENTDFDHVYHYGTLCKIKRRIKRDNHGTIKLTVEGQKRIEILNLEERDGCLFAKTKYLEDIHGDRAEEIALVRKLTDQMQTMHKNLQVFPREVFASLSQGMSASALADTIGQYINVELKTKQAILAECDINKRLLLVLASMEEEKTINEIEEKINLKVKESIDENQREYYLREKLRAIKEELGDTPSKEDDTDYIREEIQSKPYPQHIKDKIEEELKRYDMMPPASSEANVVRTYIDWVMKTPWYQETEDTQDINEVERILDEDHFGLEKPKERIVEHLAVKQMTQSLNAPIICLVGPPGVGKTSISKSIARALGRKFVKASLGGVRDEAEIRGHRRTYLGSMPGRIIQGMKKAGVVNPVFLLDEIDKMSSDYKGDPTSAMLEVLDPEQNQFFSDNYLEEPYDLSKVLFIATANDLGSIPDPLRDRLEIIEISSYTEQEKLEIAKRHLLKKECKVHGLKDEQLHISDDALMYVIRHYTREAGVRQLERLIAKICRKAVLKILKDQSLMLTLNVEDLEEYLGKAPFEHTKKLDKPQVGVVTGMAYTQYGGDILPIEVNHFAGSGKFIITGQLGDVMKESASIALDYMKANSQKYGLENIAFDKQDIHIHVPEGAVKKDGPSAGVTLTTAILSAFSNRPVRDDVAMTGEITLRGQVLPIGGLKEKSISAHRSGIRTIIIPKDNEKDIDDIPESVQNDLNIILADNIDTVLENALVKQ</sequence>
<evidence type="ECO:0000256" key="10">
    <source>
        <dbReference type="PIRNR" id="PIRNR001174"/>
    </source>
</evidence>
<dbReference type="PROSITE" id="PS51787">
    <property type="entry name" value="LON_N"/>
    <property type="match status" value="1"/>
</dbReference>
<evidence type="ECO:0000256" key="3">
    <source>
        <dbReference type="ARBA" id="ARBA00022670"/>
    </source>
</evidence>
<evidence type="ECO:0000256" key="8">
    <source>
        <dbReference type="ARBA" id="ARBA00023016"/>
    </source>
</evidence>
<dbReference type="InterPro" id="IPR020568">
    <property type="entry name" value="Ribosomal_Su5_D2-typ_SF"/>
</dbReference>
<feature type="domain" description="Lon proteolytic" evidence="13">
    <location>
        <begin position="593"/>
        <end position="774"/>
    </location>
</feature>
<dbReference type="InterPro" id="IPR004815">
    <property type="entry name" value="Lon_bac/euk-typ"/>
</dbReference>
<dbReference type="InterPro" id="IPR003111">
    <property type="entry name" value="Lon_prtase_N"/>
</dbReference>
<dbReference type="SMART" id="SM00464">
    <property type="entry name" value="LON"/>
    <property type="match status" value="1"/>
</dbReference>
<evidence type="ECO:0000259" key="14">
    <source>
        <dbReference type="PROSITE" id="PS51787"/>
    </source>
</evidence>
<dbReference type="RefSeq" id="WP_087304214.1">
    <property type="nucleotide sequence ID" value="NZ_JAUDCK010000005.1"/>
</dbReference>
<keyword evidence="7 9" id="KW-0067">ATP-binding</keyword>
<dbReference type="Pfam" id="PF22667">
    <property type="entry name" value="Lon_lid"/>
    <property type="match status" value="1"/>
</dbReference>
<dbReference type="Pfam" id="PF05362">
    <property type="entry name" value="Lon_C"/>
    <property type="match status" value="1"/>
</dbReference>
<dbReference type="InterPro" id="IPR027417">
    <property type="entry name" value="P-loop_NTPase"/>
</dbReference>
<gene>
    <name evidence="9 15" type="primary">lon</name>
    <name evidence="15" type="ORF">QUV98_02635</name>
</gene>
<comment type="subcellular location">
    <subcellularLocation>
        <location evidence="1 9 10">Cytoplasm</location>
    </subcellularLocation>
</comment>
<dbReference type="PROSITE" id="PS01046">
    <property type="entry name" value="LON_SER"/>
    <property type="match status" value="1"/>
</dbReference>
<dbReference type="Gene3D" id="3.30.230.10">
    <property type="match status" value="1"/>
</dbReference>
<dbReference type="SMART" id="SM00382">
    <property type="entry name" value="AAA"/>
    <property type="match status" value="1"/>
</dbReference>
<dbReference type="InterPro" id="IPR014721">
    <property type="entry name" value="Ribsml_uS5_D2-typ_fold_subgr"/>
</dbReference>
<dbReference type="Gene3D" id="1.20.5.5270">
    <property type="match status" value="1"/>
</dbReference>
<dbReference type="PROSITE" id="PS51786">
    <property type="entry name" value="LON_PROTEOLYTIC"/>
    <property type="match status" value="1"/>
</dbReference>
<keyword evidence="4 9" id="KW-0547">Nucleotide-binding</keyword>
<dbReference type="InterPro" id="IPR054594">
    <property type="entry name" value="Lon_lid"/>
</dbReference>
<protein>
    <recommendedName>
        <fullName evidence="9 10">Lon protease</fullName>
        <ecNumber evidence="9 10">3.4.21.53</ecNumber>
    </recommendedName>
    <alternativeName>
        <fullName evidence="9">ATP-dependent protease La</fullName>
    </alternativeName>
</protein>
<dbReference type="SUPFAM" id="SSF88697">
    <property type="entry name" value="PUA domain-like"/>
    <property type="match status" value="1"/>
</dbReference>
<comment type="induction">
    <text evidence="9">By heat shock.</text>
</comment>
<dbReference type="Gene3D" id="1.10.8.60">
    <property type="match status" value="1"/>
</dbReference>
<evidence type="ECO:0000259" key="13">
    <source>
        <dbReference type="PROSITE" id="PS51786"/>
    </source>
</evidence>
<comment type="catalytic activity">
    <reaction evidence="9 10 11">
        <text>Hydrolysis of proteins in presence of ATP.</text>
        <dbReference type="EC" id="3.4.21.53"/>
    </reaction>
</comment>
<dbReference type="Gene3D" id="1.20.58.1480">
    <property type="match status" value="1"/>
</dbReference>
<dbReference type="PIRSF" id="PIRSF001174">
    <property type="entry name" value="Lon_proteas"/>
    <property type="match status" value="1"/>
</dbReference>
<evidence type="ECO:0000256" key="11">
    <source>
        <dbReference type="PROSITE-ProRule" id="PRU01122"/>
    </source>
</evidence>
<dbReference type="EC" id="3.4.21.53" evidence="9 10"/>
<comment type="similarity">
    <text evidence="9 10 11 12">Belongs to the peptidase S16 family.</text>
</comment>
<comment type="caution">
    <text evidence="15">The sequence shown here is derived from an EMBL/GenBank/DDBJ whole genome shotgun (WGS) entry which is preliminary data.</text>
</comment>
<keyword evidence="16" id="KW-1185">Reference proteome</keyword>
<dbReference type="InterPro" id="IPR027543">
    <property type="entry name" value="Lon_bac"/>
</dbReference>
<dbReference type="Gene3D" id="3.40.50.300">
    <property type="entry name" value="P-loop containing nucleotide triphosphate hydrolases"/>
    <property type="match status" value="1"/>
</dbReference>
<feature type="active site" evidence="9 11">
    <location>
        <position position="680"/>
    </location>
</feature>
<comment type="subunit">
    <text evidence="9 10">Homohexamer. Organized in a ring with a central cavity.</text>
</comment>
<dbReference type="PANTHER" id="PTHR10046">
    <property type="entry name" value="ATP DEPENDENT LON PROTEASE FAMILY MEMBER"/>
    <property type="match status" value="1"/>
</dbReference>
<dbReference type="SUPFAM" id="SSF54211">
    <property type="entry name" value="Ribosomal protein S5 domain 2-like"/>
    <property type="match status" value="1"/>
</dbReference>
<evidence type="ECO:0000256" key="1">
    <source>
        <dbReference type="ARBA" id="ARBA00004496"/>
    </source>
</evidence>